<dbReference type="AlphaFoldDB" id="A0A162L3W7"/>
<dbReference type="GeneID" id="97239693"/>
<feature type="transmembrane region" description="Helical" evidence="1">
    <location>
        <begin position="246"/>
        <end position="262"/>
    </location>
</feature>
<accession>A0A162L3W7</accession>
<organism evidence="2 3">
    <name type="scientific">Tistrella mobilis</name>
    <dbReference type="NCBI Taxonomy" id="171437"/>
    <lineage>
        <taxon>Bacteria</taxon>
        <taxon>Pseudomonadati</taxon>
        <taxon>Pseudomonadota</taxon>
        <taxon>Alphaproteobacteria</taxon>
        <taxon>Geminicoccales</taxon>
        <taxon>Geminicoccaceae</taxon>
        <taxon>Tistrella</taxon>
    </lineage>
</organism>
<feature type="transmembrane region" description="Helical" evidence="1">
    <location>
        <begin position="274"/>
        <end position="299"/>
    </location>
</feature>
<evidence type="ECO:0000313" key="3">
    <source>
        <dbReference type="Proteomes" id="UP000075787"/>
    </source>
</evidence>
<evidence type="ECO:0000313" key="2">
    <source>
        <dbReference type="EMBL" id="KYO53164.1"/>
    </source>
</evidence>
<feature type="transmembrane region" description="Helical" evidence="1">
    <location>
        <begin position="342"/>
        <end position="360"/>
    </location>
</feature>
<gene>
    <name evidence="2" type="ORF">AUP44_04070</name>
</gene>
<dbReference type="Pfam" id="PF05940">
    <property type="entry name" value="NnrS"/>
    <property type="match status" value="1"/>
</dbReference>
<dbReference type="RefSeq" id="WP_062763752.1">
    <property type="nucleotide sequence ID" value="NZ_CP121043.1"/>
</dbReference>
<reference evidence="2 3" key="1">
    <citation type="submission" date="2015-12" db="EMBL/GenBank/DDBJ databases">
        <title>Genome sequence of Tistrella mobilis MCCC 1A02139.</title>
        <authorList>
            <person name="Lu L."/>
            <person name="Lai Q."/>
            <person name="Shao Z."/>
            <person name="Qian P."/>
        </authorList>
    </citation>
    <scope>NUCLEOTIDE SEQUENCE [LARGE SCALE GENOMIC DNA]</scope>
    <source>
        <strain evidence="2 3">MCCC 1A02139</strain>
    </source>
</reference>
<feature type="transmembrane region" description="Helical" evidence="1">
    <location>
        <begin position="120"/>
        <end position="138"/>
    </location>
</feature>
<dbReference type="Proteomes" id="UP000075787">
    <property type="component" value="Unassembled WGS sequence"/>
</dbReference>
<dbReference type="InterPro" id="IPR010266">
    <property type="entry name" value="NnrS"/>
</dbReference>
<keyword evidence="1" id="KW-0812">Transmembrane</keyword>
<keyword evidence="1" id="KW-1133">Transmembrane helix</keyword>
<feature type="transmembrane region" description="Helical" evidence="1">
    <location>
        <begin position="94"/>
        <end position="114"/>
    </location>
</feature>
<sequence>MTSRPSGAALRRAGPPILHGFRLFFLTASIWAVLAMAIWVPLLRGIFTLPGGLGPIDWHAHEMVFGYVFAVVAGFLLTAVPNWTGRLPLTGRPIAVLGLLWLAGRIAMASAGLAGTTGPWIAAGFDLVFPLVLALAIGREILAARNQRNLKVLVLLALLIAADAGFHAALILEADTRPWLRAGLGVTLLLIMLVGGRIVPSFTRNWLAKQPGTGPLPVPFNRVDAVCMAVAAVALALWAILPEAPVTAWAALVAGLLHLVRLSRWAGWRTGGEALVLVLHLAYAFVPIGFLAVALSVLLPGSLTPQAALHAWSAGAVGLMTLAVMSRAALGHGGLPLTAGPAARMAYVCLTVATLARIAAGSSLAGDLTMPLTDLAAGCWIAGFLMFVIGYRRVLTGRSARA</sequence>
<feature type="transmembrane region" description="Helical" evidence="1">
    <location>
        <begin position="178"/>
        <end position="199"/>
    </location>
</feature>
<proteinExistence type="predicted"/>
<keyword evidence="1" id="KW-0472">Membrane</keyword>
<evidence type="ECO:0000256" key="1">
    <source>
        <dbReference type="SAM" id="Phobius"/>
    </source>
</evidence>
<dbReference type="OrthoDB" id="9770040at2"/>
<dbReference type="EMBL" id="LPZR01000124">
    <property type="protein sequence ID" value="KYO53164.1"/>
    <property type="molecule type" value="Genomic_DNA"/>
</dbReference>
<feature type="transmembrane region" description="Helical" evidence="1">
    <location>
        <begin position="372"/>
        <end position="391"/>
    </location>
</feature>
<protein>
    <recommendedName>
        <fullName evidence="4">NnrS family protein</fullName>
    </recommendedName>
</protein>
<comment type="caution">
    <text evidence="2">The sequence shown here is derived from an EMBL/GenBank/DDBJ whole genome shotgun (WGS) entry which is preliminary data.</text>
</comment>
<feature type="transmembrane region" description="Helical" evidence="1">
    <location>
        <begin position="63"/>
        <end position="82"/>
    </location>
</feature>
<feature type="transmembrane region" description="Helical" evidence="1">
    <location>
        <begin position="21"/>
        <end position="43"/>
    </location>
</feature>
<evidence type="ECO:0008006" key="4">
    <source>
        <dbReference type="Google" id="ProtNLM"/>
    </source>
</evidence>
<name>A0A162L3W7_9PROT</name>
<feature type="transmembrane region" description="Helical" evidence="1">
    <location>
        <begin position="150"/>
        <end position="172"/>
    </location>
</feature>
<feature type="transmembrane region" description="Helical" evidence="1">
    <location>
        <begin position="311"/>
        <end position="330"/>
    </location>
</feature>
<feature type="transmembrane region" description="Helical" evidence="1">
    <location>
        <begin position="220"/>
        <end position="240"/>
    </location>
</feature>